<comment type="similarity">
    <text evidence="2">Belongs to the cation diffusion facilitator (CDF) transporter (TC 2.A.4) family. SLC30A subfamily.</text>
</comment>
<evidence type="ECO:0000256" key="2">
    <source>
        <dbReference type="ARBA" id="ARBA00008873"/>
    </source>
</evidence>
<dbReference type="SUPFAM" id="SSF161111">
    <property type="entry name" value="Cation efflux protein transmembrane domain-like"/>
    <property type="match status" value="1"/>
</dbReference>
<feature type="domain" description="Cation efflux protein transmembrane" evidence="11">
    <location>
        <begin position="18"/>
        <end position="209"/>
    </location>
</feature>
<dbReference type="InterPro" id="IPR027469">
    <property type="entry name" value="Cation_efflux_TMD_sf"/>
</dbReference>
<keyword evidence="5" id="KW-0862">Zinc</keyword>
<dbReference type="Pfam" id="PF01545">
    <property type="entry name" value="Cation_efflux"/>
    <property type="match status" value="1"/>
</dbReference>
<keyword evidence="8 10" id="KW-0472">Membrane</keyword>
<organism evidence="13 14">
    <name type="scientific">Massilia soli</name>
    <dbReference type="NCBI Taxonomy" id="2792854"/>
    <lineage>
        <taxon>Bacteria</taxon>
        <taxon>Pseudomonadati</taxon>
        <taxon>Pseudomonadota</taxon>
        <taxon>Betaproteobacteria</taxon>
        <taxon>Burkholderiales</taxon>
        <taxon>Oxalobacteraceae</taxon>
        <taxon>Telluria group</taxon>
        <taxon>Massilia</taxon>
    </lineage>
</organism>
<evidence type="ECO:0000256" key="5">
    <source>
        <dbReference type="ARBA" id="ARBA00022906"/>
    </source>
</evidence>
<name>A0ABS7SUZ8_9BURK</name>
<evidence type="ECO:0000313" key="13">
    <source>
        <dbReference type="EMBL" id="MBZ2209783.1"/>
    </source>
</evidence>
<dbReference type="Proteomes" id="UP000809349">
    <property type="component" value="Unassembled WGS sequence"/>
</dbReference>
<evidence type="ECO:0000256" key="10">
    <source>
        <dbReference type="SAM" id="Phobius"/>
    </source>
</evidence>
<feature type="region of interest" description="Disordered" evidence="9">
    <location>
        <begin position="301"/>
        <end position="327"/>
    </location>
</feature>
<dbReference type="SUPFAM" id="SSF160240">
    <property type="entry name" value="Cation efflux protein cytoplasmic domain-like"/>
    <property type="match status" value="1"/>
</dbReference>
<dbReference type="Gene3D" id="1.20.1510.10">
    <property type="entry name" value="Cation efflux protein transmembrane domain"/>
    <property type="match status" value="1"/>
</dbReference>
<keyword evidence="14" id="KW-1185">Reference proteome</keyword>
<accession>A0ABS7SUZ8</accession>
<reference evidence="13 14" key="1">
    <citation type="submission" date="2021-01" db="EMBL/GenBank/DDBJ databases">
        <authorList>
            <person name="Ruan W."/>
            <person name="Khan S.A."/>
            <person name="Jeon C.O."/>
        </authorList>
    </citation>
    <scope>NUCLEOTIDE SEQUENCE [LARGE SCALE GENOMIC DNA]</scope>
    <source>
        <strain evidence="13 14">R798</strain>
    </source>
</reference>
<comment type="caution">
    <text evidence="13">The sequence shown here is derived from an EMBL/GenBank/DDBJ whole genome shotgun (WGS) entry which is preliminary data.</text>
</comment>
<feature type="domain" description="Cation efflux protein cytoplasmic" evidence="12">
    <location>
        <begin position="214"/>
        <end position="288"/>
    </location>
</feature>
<evidence type="ECO:0000259" key="12">
    <source>
        <dbReference type="Pfam" id="PF16916"/>
    </source>
</evidence>
<evidence type="ECO:0000256" key="9">
    <source>
        <dbReference type="SAM" id="MobiDB-lite"/>
    </source>
</evidence>
<feature type="transmembrane region" description="Helical" evidence="10">
    <location>
        <begin position="152"/>
        <end position="171"/>
    </location>
</feature>
<evidence type="ECO:0000259" key="11">
    <source>
        <dbReference type="Pfam" id="PF01545"/>
    </source>
</evidence>
<keyword evidence="7" id="KW-0406">Ion transport</keyword>
<dbReference type="RefSeq" id="WP_223470448.1">
    <property type="nucleotide sequence ID" value="NZ_JAFBIL020000009.1"/>
</dbReference>
<evidence type="ECO:0000256" key="3">
    <source>
        <dbReference type="ARBA" id="ARBA00022448"/>
    </source>
</evidence>
<dbReference type="InterPro" id="IPR050681">
    <property type="entry name" value="CDF/SLC30A"/>
</dbReference>
<feature type="transmembrane region" description="Helical" evidence="10">
    <location>
        <begin position="177"/>
        <end position="194"/>
    </location>
</feature>
<dbReference type="InterPro" id="IPR027470">
    <property type="entry name" value="Cation_efflux_CTD"/>
</dbReference>
<protein>
    <submittedName>
        <fullName evidence="13">Cation diffusion facilitator family transporter</fullName>
    </submittedName>
</protein>
<keyword evidence="4 10" id="KW-0812">Transmembrane</keyword>
<dbReference type="Pfam" id="PF16916">
    <property type="entry name" value="ZT_dimer"/>
    <property type="match status" value="1"/>
</dbReference>
<dbReference type="InterPro" id="IPR002524">
    <property type="entry name" value="Cation_efflux"/>
</dbReference>
<dbReference type="PANTHER" id="PTHR11562:SF17">
    <property type="entry name" value="RE54080P-RELATED"/>
    <property type="match status" value="1"/>
</dbReference>
<keyword evidence="6 10" id="KW-1133">Transmembrane helix</keyword>
<dbReference type="InterPro" id="IPR058533">
    <property type="entry name" value="Cation_efflux_TM"/>
</dbReference>
<gene>
    <name evidence="13" type="ORF">I4X03_021165</name>
</gene>
<sequence length="327" mass="35098">MSSNHSHEVSKGQSEKPLWIALALTGSFLIAEVVGGILTNSLALISDASHMFTDAAALAVSLAAIRIGRRPADNKRTFGYYRFEILAASFNAILLFLVAMYIIFEAYQRIGSPAEIQSGTMLVVASIGLVVNLISMRLLAAGKDESLNIKGAYLEVWSDMLGSIGVILGAILIRVTGWSWVDSVIAVGIGLWVLPRTWVLLKESVNVLLEGVPEGVGVEDIKAALLGLAGVVNLHEFHVWSISSGKSSLTVHLVSSESPERWPAVIANAKTLLAERFDIHHVTIQLENSVCDQGLTDHFYSPGPPSDAADSAARADRAMRLRQGGTD</sequence>
<feature type="transmembrane region" description="Helical" evidence="10">
    <location>
        <begin position="80"/>
        <end position="104"/>
    </location>
</feature>
<evidence type="ECO:0000313" key="14">
    <source>
        <dbReference type="Proteomes" id="UP000809349"/>
    </source>
</evidence>
<evidence type="ECO:0000256" key="1">
    <source>
        <dbReference type="ARBA" id="ARBA00004141"/>
    </source>
</evidence>
<feature type="transmembrane region" description="Helical" evidence="10">
    <location>
        <begin position="116"/>
        <end position="140"/>
    </location>
</feature>
<evidence type="ECO:0000256" key="7">
    <source>
        <dbReference type="ARBA" id="ARBA00023065"/>
    </source>
</evidence>
<dbReference type="InterPro" id="IPR036837">
    <property type="entry name" value="Cation_efflux_CTD_sf"/>
</dbReference>
<keyword evidence="3" id="KW-0813">Transport</keyword>
<evidence type="ECO:0000256" key="4">
    <source>
        <dbReference type="ARBA" id="ARBA00022692"/>
    </source>
</evidence>
<reference evidence="13 14" key="2">
    <citation type="submission" date="2021-08" db="EMBL/GenBank/DDBJ databases">
        <title>Massilia sp. R798.</title>
        <authorList>
            <person name="Baek J.H."/>
            <person name="Jung H.S."/>
            <person name="Kim K.R."/>
            <person name="Jeon C.O."/>
        </authorList>
    </citation>
    <scope>NUCLEOTIDE SEQUENCE [LARGE SCALE GENOMIC DNA]</scope>
    <source>
        <strain evidence="13 14">R798</strain>
    </source>
</reference>
<feature type="transmembrane region" description="Helical" evidence="10">
    <location>
        <begin position="20"/>
        <end position="45"/>
    </location>
</feature>
<comment type="subcellular location">
    <subcellularLocation>
        <location evidence="1">Membrane</location>
        <topology evidence="1">Multi-pass membrane protein</topology>
    </subcellularLocation>
</comment>
<evidence type="ECO:0000256" key="8">
    <source>
        <dbReference type="ARBA" id="ARBA00023136"/>
    </source>
</evidence>
<evidence type="ECO:0000256" key="6">
    <source>
        <dbReference type="ARBA" id="ARBA00022989"/>
    </source>
</evidence>
<dbReference type="NCBIfam" id="TIGR01297">
    <property type="entry name" value="CDF"/>
    <property type="match status" value="1"/>
</dbReference>
<dbReference type="EMBL" id="JAFBIL020000009">
    <property type="protein sequence ID" value="MBZ2209783.1"/>
    <property type="molecule type" value="Genomic_DNA"/>
</dbReference>
<proteinExistence type="inferred from homology"/>
<dbReference type="PANTHER" id="PTHR11562">
    <property type="entry name" value="CATION EFFLUX PROTEIN/ ZINC TRANSPORTER"/>
    <property type="match status" value="1"/>
</dbReference>
<keyword evidence="5" id="KW-0864">Zinc transport</keyword>